<evidence type="ECO:0000313" key="3">
    <source>
        <dbReference type="EMBL" id="KAA6374309.1"/>
    </source>
</evidence>
<comment type="caution">
    <text evidence="3">The sequence shown here is derived from an EMBL/GenBank/DDBJ whole genome shotgun (WGS) entry which is preliminary data.</text>
</comment>
<feature type="region of interest" description="Disordered" evidence="2">
    <location>
        <begin position="820"/>
        <end position="847"/>
    </location>
</feature>
<name>A0A5J4UV32_9EUKA</name>
<feature type="compositionally biased region" description="Basic and acidic residues" evidence="2">
    <location>
        <begin position="827"/>
        <end position="847"/>
    </location>
</feature>
<evidence type="ECO:0000256" key="1">
    <source>
        <dbReference type="SAM" id="Coils"/>
    </source>
</evidence>
<dbReference type="AlphaFoldDB" id="A0A5J4UV32"/>
<feature type="compositionally biased region" description="Acidic residues" evidence="2">
    <location>
        <begin position="655"/>
        <end position="669"/>
    </location>
</feature>
<reference evidence="3 4" key="1">
    <citation type="submission" date="2019-03" db="EMBL/GenBank/DDBJ databases">
        <title>Single cell metagenomics reveals metabolic interactions within the superorganism composed of flagellate Streblomastix strix and complex community of Bacteroidetes bacteria on its surface.</title>
        <authorList>
            <person name="Treitli S.C."/>
            <person name="Kolisko M."/>
            <person name="Husnik F."/>
            <person name="Keeling P."/>
            <person name="Hampl V."/>
        </authorList>
    </citation>
    <scope>NUCLEOTIDE SEQUENCE [LARGE SCALE GENOMIC DNA]</scope>
    <source>
        <strain evidence="3">ST1C</strain>
    </source>
</reference>
<feature type="compositionally biased region" description="Low complexity" evidence="2">
    <location>
        <begin position="232"/>
        <end position="245"/>
    </location>
</feature>
<protein>
    <submittedName>
        <fullName evidence="3">Uncharacterized protein</fullName>
    </submittedName>
</protein>
<feature type="non-terminal residue" evidence="3">
    <location>
        <position position="1151"/>
    </location>
</feature>
<feature type="region of interest" description="Disordered" evidence="2">
    <location>
        <begin position="226"/>
        <end position="249"/>
    </location>
</feature>
<gene>
    <name evidence="3" type="ORF">EZS28_030164</name>
</gene>
<dbReference type="EMBL" id="SNRW01012073">
    <property type="protein sequence ID" value="KAA6374309.1"/>
    <property type="molecule type" value="Genomic_DNA"/>
</dbReference>
<evidence type="ECO:0000313" key="4">
    <source>
        <dbReference type="Proteomes" id="UP000324800"/>
    </source>
</evidence>
<dbReference type="Proteomes" id="UP000324800">
    <property type="component" value="Unassembled WGS sequence"/>
</dbReference>
<feature type="region of interest" description="Disordered" evidence="2">
    <location>
        <begin position="638"/>
        <end position="669"/>
    </location>
</feature>
<keyword evidence="1" id="KW-0175">Coiled coil</keyword>
<accession>A0A5J4UV32</accession>
<feature type="non-terminal residue" evidence="3">
    <location>
        <position position="1"/>
    </location>
</feature>
<evidence type="ECO:0000256" key="2">
    <source>
        <dbReference type="SAM" id="MobiDB-lite"/>
    </source>
</evidence>
<feature type="coiled-coil region" evidence="1">
    <location>
        <begin position="42"/>
        <end position="78"/>
    </location>
</feature>
<proteinExistence type="predicted"/>
<feature type="compositionally biased region" description="Basic and acidic residues" evidence="2">
    <location>
        <begin position="638"/>
        <end position="654"/>
    </location>
</feature>
<sequence length="1151" mass="130034">LDPIDAALYNEPKIGAQLDMDPIVMRVTDSVVDKGIDFAADNLMAKGEKQAIEDEEKEKEKEEILKEVQKRIEEEKENELKRRRLSISSKKSQVSIYSLSKRKTNMQILTSPKLIGSPQLLNQSSGIYLNVEQSGAQNTPSSTFHTVSLEANIKLKQLNIKFFLKRSKYVKDKVNTQISLEQNQKIKETIYYPIAQFVINDVKAALRQCEDIVLAIKGASPFPQQGQLDKFQNSQNKQPQQPQQNASVDGHSLQMIASATIGEIAATLYLPFKKVVKSGNTFKKVKQLQFTDSQLTGNENIDDKQKTFQSSLVIESIMNYQISPILSTVGMTRIAASYSVTQGGYTAAYLSLASIFATDGILITDMNNRGIDEKQPFLATQSPYIISPWLHQTLPFITPANVNQNNNGDEFIMIKPLLQALGVLPIYKKLNKDQELQICSEWRGLVDPLLKTSTEQVDPSPDIPKLLIEAKDHIGSDESKQILLETLVQSIPQQKLAEFQNTAAAKSAKLELPAQLELAFERSAEEGYHSFINPKEIEKQILEEATDQLIANGYMSNIAVQLLKGKDGNGIKHIHSSLTAHGVLRNIVISIQSNMASLLLKNIDLLQKSLPSADQLAKLNQNQEKKTKQKKEAKKLEQFNAKELDNAKDDKKVEDEPENDLLSDDEDEDDADDLISEYKPIETQSIKAEFRLSSIHAFVHHNQRPLILASIDRLIASFIQDPVHMEAIATLRSIHIIDLSLEEEDEKKWKQWIKRKRYRINDTNALEGKNKSDEEKNEITVAGKKYPHVLSFASSEEYPYCFLAEYSQYTRSGQEYNVEQQQVIQPDKTKTDEEKLKEKNEREAEQNKKKLEITETEILSKLELDSACLTTYPGVDATAKVRMASLRALGASHFVQVIFESLNSIQSRAQEKVDEQNKQQELDDEEQTKVEIPKEEPPKIMLLDVIIESPIIAAPSSREPSHMFVVEIGSVCIKTTHSEIFDEKDQKKDELLQIYTSKWKELFNNPRKTIDEFQTASSSANASIANKDKNSKNNILAGFSIKRQSWISSDGKRVKSDYGSNLNEEMTLKIDYMSVTRLIIDYPHPLHLGSLILRESLIGRLSDANSTGSDLNQNQKIVNSSNKQKSQLVHPEIKARDPLISDFNIRGLIRR</sequence>
<organism evidence="3 4">
    <name type="scientific">Streblomastix strix</name>
    <dbReference type="NCBI Taxonomy" id="222440"/>
    <lineage>
        <taxon>Eukaryota</taxon>
        <taxon>Metamonada</taxon>
        <taxon>Preaxostyla</taxon>
        <taxon>Oxymonadida</taxon>
        <taxon>Streblomastigidae</taxon>
        <taxon>Streblomastix</taxon>
    </lineage>
</organism>